<evidence type="ECO:0000256" key="5">
    <source>
        <dbReference type="ARBA" id="ARBA00023014"/>
    </source>
</evidence>
<accession>A0AAE4VKK4</accession>
<dbReference type="FunFam" id="3.40.30.10:FF:000005">
    <property type="entry name" value="Glutaredoxin 5"/>
    <property type="match status" value="1"/>
</dbReference>
<dbReference type="Proteomes" id="UP001289135">
    <property type="component" value="Unassembled WGS sequence"/>
</dbReference>
<comment type="similarity">
    <text evidence="1 7">Belongs to the glutaredoxin family. Monothiol subfamily.</text>
</comment>
<evidence type="ECO:0000313" key="11">
    <source>
        <dbReference type="Proteomes" id="UP001289135"/>
    </source>
</evidence>
<evidence type="ECO:0000313" key="10">
    <source>
        <dbReference type="EMBL" id="MDZ5761547.1"/>
    </source>
</evidence>
<dbReference type="AlphaFoldDB" id="A0AAE4VKK4"/>
<dbReference type="InterPro" id="IPR004480">
    <property type="entry name" value="Monothiol_GRX-rel"/>
</dbReference>
<evidence type="ECO:0000256" key="4">
    <source>
        <dbReference type="ARBA" id="ARBA00023004"/>
    </source>
</evidence>
<keyword evidence="11" id="KW-1185">Reference proteome</keyword>
<sequence>MSKNTDTKILDDIHKLISTHNIILFMKGDPENPMCGFSSTVVNILKLCGVKDFFYVNVLEDENIRQGIKDYANWPTIPQLYISQKFIGGCDICKEMYKDGSLKELIDTI</sequence>
<keyword evidence="3 8" id="KW-0479">Metal-binding</keyword>
<evidence type="ECO:0000259" key="9">
    <source>
        <dbReference type="Pfam" id="PF00462"/>
    </source>
</evidence>
<dbReference type="GO" id="GO:0015036">
    <property type="term" value="F:disulfide oxidoreductase activity"/>
    <property type="evidence" value="ECO:0007669"/>
    <property type="project" value="InterPro"/>
</dbReference>
<feature type="domain" description="Glutaredoxin" evidence="9">
    <location>
        <begin position="22"/>
        <end position="87"/>
    </location>
</feature>
<keyword evidence="5 8" id="KW-0411">Iron-sulfur</keyword>
<evidence type="ECO:0000256" key="7">
    <source>
        <dbReference type="PIRNR" id="PIRNR005894"/>
    </source>
</evidence>
<proteinExistence type="inferred from homology"/>
<gene>
    <name evidence="10" type="ORF">Lyticum_00731</name>
</gene>
<dbReference type="PANTHER" id="PTHR10293:SF72">
    <property type="entry name" value="MONOTHIOL GLUTAREDOXIN-S14, CHLOROPLASTIC"/>
    <property type="match status" value="1"/>
</dbReference>
<keyword evidence="4 8" id="KW-0408">Iron</keyword>
<keyword evidence="2 8" id="KW-0001">2Fe-2S</keyword>
<dbReference type="CDD" id="cd03028">
    <property type="entry name" value="GRX_PICOT_like"/>
    <property type="match status" value="1"/>
</dbReference>
<dbReference type="SUPFAM" id="SSF52833">
    <property type="entry name" value="Thioredoxin-like"/>
    <property type="match status" value="1"/>
</dbReference>
<keyword evidence="6" id="KW-0676">Redox-active center</keyword>
<dbReference type="InterPro" id="IPR033658">
    <property type="entry name" value="GRX_PICOT-like"/>
</dbReference>
<dbReference type="InterPro" id="IPR036249">
    <property type="entry name" value="Thioredoxin-like_sf"/>
</dbReference>
<evidence type="ECO:0000256" key="6">
    <source>
        <dbReference type="ARBA" id="ARBA00023284"/>
    </source>
</evidence>
<dbReference type="Gene3D" id="3.40.30.10">
    <property type="entry name" value="Glutaredoxin"/>
    <property type="match status" value="1"/>
</dbReference>
<reference evidence="10" key="1">
    <citation type="submission" date="2023-02" db="EMBL/GenBank/DDBJ databases">
        <title>Host association and intracellularity evolved multiple times independently in the Rickettsiales.</title>
        <authorList>
            <person name="Castelli M."/>
            <person name="Nardi T."/>
            <person name="Gammuto L."/>
            <person name="Bellinzona G."/>
            <person name="Sabaneyeva E."/>
            <person name="Potekhin A."/>
            <person name="Serra V."/>
            <person name="Petroni G."/>
            <person name="Sassera D."/>
        </authorList>
    </citation>
    <scope>NUCLEOTIDE SEQUENCE</scope>
    <source>
        <strain evidence="10">USBL-36I1</strain>
    </source>
</reference>
<name>A0AAE4VKK4_9RICK</name>
<comment type="caution">
    <text evidence="10">The sequence shown here is derived from an EMBL/GenBank/DDBJ whole genome shotgun (WGS) entry which is preliminary data.</text>
</comment>
<dbReference type="InterPro" id="IPR002109">
    <property type="entry name" value="Glutaredoxin"/>
</dbReference>
<dbReference type="PIRSF" id="PIRSF005894">
    <property type="entry name" value="Monothiol_GRX"/>
    <property type="match status" value="1"/>
</dbReference>
<dbReference type="NCBIfam" id="TIGR00365">
    <property type="entry name" value="Grx4 family monothiol glutaredoxin"/>
    <property type="match status" value="1"/>
</dbReference>
<dbReference type="PROSITE" id="PS51354">
    <property type="entry name" value="GLUTAREDOXIN_2"/>
    <property type="match status" value="1"/>
</dbReference>
<evidence type="ECO:0000256" key="1">
    <source>
        <dbReference type="ARBA" id="ARBA00009630"/>
    </source>
</evidence>
<evidence type="ECO:0000256" key="3">
    <source>
        <dbReference type="ARBA" id="ARBA00022723"/>
    </source>
</evidence>
<feature type="binding site" evidence="8">
    <location>
        <position position="35"/>
    </location>
    <ligand>
        <name>[2Fe-2S] cluster</name>
        <dbReference type="ChEBI" id="CHEBI:190135"/>
        <note>ligand shared between dimeric partners</note>
    </ligand>
</feature>
<dbReference type="PANTHER" id="PTHR10293">
    <property type="entry name" value="GLUTAREDOXIN FAMILY MEMBER"/>
    <property type="match status" value="1"/>
</dbReference>
<dbReference type="GO" id="GO:0046872">
    <property type="term" value="F:metal ion binding"/>
    <property type="evidence" value="ECO:0007669"/>
    <property type="project" value="UniProtKB-KW"/>
</dbReference>
<dbReference type="GO" id="GO:0051537">
    <property type="term" value="F:2 iron, 2 sulfur cluster binding"/>
    <property type="evidence" value="ECO:0007669"/>
    <property type="project" value="UniProtKB-KW"/>
</dbReference>
<dbReference type="RefSeq" id="WP_322498971.1">
    <property type="nucleotide sequence ID" value="NZ_JARGYU010000003.1"/>
</dbReference>
<dbReference type="EMBL" id="JARGYU010000003">
    <property type="protein sequence ID" value="MDZ5761547.1"/>
    <property type="molecule type" value="Genomic_DNA"/>
</dbReference>
<organism evidence="10 11">
    <name type="scientific">Lyticum sinuosum</name>
    <dbReference type="NCBI Taxonomy" id="1332059"/>
    <lineage>
        <taxon>Bacteria</taxon>
        <taxon>Pseudomonadati</taxon>
        <taxon>Pseudomonadota</taxon>
        <taxon>Alphaproteobacteria</taxon>
        <taxon>Rickettsiales</taxon>
        <taxon>Lyticum</taxon>
    </lineage>
</organism>
<evidence type="ECO:0000256" key="8">
    <source>
        <dbReference type="PIRSR" id="PIRSR005894-2"/>
    </source>
</evidence>
<dbReference type="InterPro" id="IPR014434">
    <property type="entry name" value="Monothiol_GRX"/>
</dbReference>
<dbReference type="Pfam" id="PF00462">
    <property type="entry name" value="Glutaredoxin"/>
    <property type="match status" value="1"/>
</dbReference>
<protein>
    <recommendedName>
        <fullName evidence="7">Glutaredoxin</fullName>
    </recommendedName>
</protein>
<evidence type="ECO:0000256" key="2">
    <source>
        <dbReference type="ARBA" id="ARBA00022714"/>
    </source>
</evidence>